<dbReference type="Proteomes" id="UP000203240">
    <property type="component" value="Segment"/>
</dbReference>
<reference evidence="1 2" key="1">
    <citation type="journal article" date="2015" name="Genome Announc.">
        <title>A Distinct Group II Alphabaculovirus Isolated from a Peridroma Species.</title>
        <authorList>
            <person name="Rohrmann G.F."/>
            <person name="Erlandson M.A."/>
            <person name="Theilmann D.A."/>
        </authorList>
    </citation>
    <scope>NUCLEOTIDE SEQUENCE [LARGE SCALE GENOMIC DNA]</scope>
    <source>
        <strain evidence="1">GR_167</strain>
    </source>
</reference>
<evidence type="ECO:0000313" key="1">
    <source>
        <dbReference type="EMBL" id="AIE47763.1"/>
    </source>
</evidence>
<organism evidence="1 2">
    <name type="scientific">Peridroma alphabaculovirus</name>
    <dbReference type="NCBI Taxonomy" id="1346829"/>
    <lineage>
        <taxon>Viruses</taxon>
        <taxon>Viruses incertae sedis</taxon>
        <taxon>Naldaviricetes</taxon>
        <taxon>Lefavirales</taxon>
        <taxon>Baculoviridae</taxon>
        <taxon>Alphabaculovirus</taxon>
    </lineage>
</organism>
<proteinExistence type="predicted"/>
<dbReference type="RefSeq" id="YP_009049858.1">
    <property type="nucleotide sequence ID" value="NC_024625.1"/>
</dbReference>
<dbReference type="SUPFAM" id="SSF116846">
    <property type="entry name" value="MIT domain"/>
    <property type="match status" value="1"/>
</dbReference>
<sequence>MNNAAEALALAKRFEHLHHDDKAIACYELAIHFLSQVRAHQTNNHQVLTMLDAALEKCHAKVRELKLKRQKTVLKKYVLLK</sequence>
<dbReference type="OrthoDB" id="26244at10239"/>
<name>A0A068LKP8_9ABAC</name>
<dbReference type="GeneID" id="20003946"/>
<gene>
    <name evidence="1" type="ORF">pesp032</name>
</gene>
<dbReference type="EMBL" id="KM009991">
    <property type="protein sequence ID" value="AIE47763.1"/>
    <property type="molecule type" value="Genomic_DNA"/>
</dbReference>
<dbReference type="InterPro" id="IPR036181">
    <property type="entry name" value="MIT_dom_sf"/>
</dbReference>
<keyword evidence="2" id="KW-1185">Reference proteome</keyword>
<evidence type="ECO:0000313" key="2">
    <source>
        <dbReference type="Proteomes" id="UP000203240"/>
    </source>
</evidence>
<protein>
    <submittedName>
        <fullName evidence="1">Ac120</fullName>
    </submittedName>
</protein>
<accession>A0A068LKP8</accession>